<dbReference type="Pfam" id="PF08002">
    <property type="entry name" value="DUF1697"/>
    <property type="match status" value="1"/>
</dbReference>
<dbReference type="RefSeq" id="WP_098454961.1">
    <property type="nucleotide sequence ID" value="NZ_PDJG01000001.1"/>
</dbReference>
<gene>
    <name evidence="1" type="ORF">ATL42_1701</name>
</gene>
<dbReference type="InterPro" id="IPR012545">
    <property type="entry name" value="DUF1697"/>
</dbReference>
<dbReference type="Gene3D" id="3.30.70.1280">
    <property type="entry name" value="SP0830-like domains"/>
    <property type="match status" value="1"/>
</dbReference>
<dbReference type="OrthoDB" id="9806494at2"/>
<dbReference type="AlphaFoldDB" id="A0A2A9E6H9"/>
<name>A0A2A9E6H9_9MICO</name>
<evidence type="ECO:0000313" key="1">
    <source>
        <dbReference type="EMBL" id="PFG33809.1"/>
    </source>
</evidence>
<dbReference type="SUPFAM" id="SSF160379">
    <property type="entry name" value="SP0830-like"/>
    <property type="match status" value="1"/>
</dbReference>
<comment type="caution">
    <text evidence="1">The sequence shown here is derived from an EMBL/GenBank/DDBJ whole genome shotgun (WGS) entry which is preliminary data.</text>
</comment>
<dbReference type="PANTHER" id="PTHR36439:SF1">
    <property type="entry name" value="DUF1697 DOMAIN-CONTAINING PROTEIN"/>
    <property type="match status" value="1"/>
</dbReference>
<dbReference type="PANTHER" id="PTHR36439">
    <property type="entry name" value="BLL4334 PROTEIN"/>
    <property type="match status" value="1"/>
</dbReference>
<proteinExistence type="predicted"/>
<evidence type="ECO:0000313" key="2">
    <source>
        <dbReference type="Proteomes" id="UP000225548"/>
    </source>
</evidence>
<reference evidence="1 2" key="1">
    <citation type="submission" date="2017-10" db="EMBL/GenBank/DDBJ databases">
        <title>Sequencing the genomes of 1000 actinobacteria strains.</title>
        <authorList>
            <person name="Klenk H.-P."/>
        </authorList>
    </citation>
    <scope>NUCLEOTIDE SEQUENCE [LARGE SCALE GENOMIC DNA]</scope>
    <source>
        <strain evidence="1 2">DSM 18966</strain>
    </source>
</reference>
<accession>A0A2A9E6H9</accession>
<keyword evidence="2" id="KW-1185">Reference proteome</keyword>
<dbReference type="Proteomes" id="UP000225548">
    <property type="component" value="Unassembled WGS sequence"/>
</dbReference>
<dbReference type="PIRSF" id="PIRSF008502">
    <property type="entry name" value="UCP008502"/>
    <property type="match status" value="1"/>
</dbReference>
<sequence>MTAFVALLRGVNVGGHRRVPAADLRSVAEDAGFTDAVTVLNSGNVVFTAPGTTTGAPQVAAAIRAGLLARLDLEVDVVAVSAATLAEVVAANPFPDVALSDPSHLLVTFRAEPPDAERVRAFDTSTFPERMAWAAGVSYTHYPQGVGRSRLTPAVLKRALGSEGTARSWSTVLKLHALAAARD</sequence>
<dbReference type="EMBL" id="PDJG01000001">
    <property type="protein sequence ID" value="PFG33809.1"/>
    <property type="molecule type" value="Genomic_DNA"/>
</dbReference>
<protein>
    <submittedName>
        <fullName evidence="1">Uncharacterized protein (DUF1697 family)</fullName>
    </submittedName>
</protein>
<organism evidence="1 2">
    <name type="scientific">Sanguibacter antarcticus</name>
    <dbReference type="NCBI Taxonomy" id="372484"/>
    <lineage>
        <taxon>Bacteria</taxon>
        <taxon>Bacillati</taxon>
        <taxon>Actinomycetota</taxon>
        <taxon>Actinomycetes</taxon>
        <taxon>Micrococcales</taxon>
        <taxon>Sanguibacteraceae</taxon>
        <taxon>Sanguibacter</taxon>
    </lineage>
</organism>